<organism evidence="2 3">
    <name type="scientific">Cnuella takakiae</name>
    <dbReference type="NCBI Taxonomy" id="1302690"/>
    <lineage>
        <taxon>Bacteria</taxon>
        <taxon>Pseudomonadati</taxon>
        <taxon>Bacteroidota</taxon>
        <taxon>Chitinophagia</taxon>
        <taxon>Chitinophagales</taxon>
        <taxon>Chitinophagaceae</taxon>
        <taxon>Cnuella</taxon>
    </lineage>
</organism>
<dbReference type="RefSeq" id="WP_073041994.1">
    <property type="nucleotide sequence ID" value="NZ_FQUO01000005.1"/>
</dbReference>
<name>A0A1M4ZHV4_9BACT</name>
<dbReference type="OrthoDB" id="1038500at2"/>
<proteinExistence type="predicted"/>
<dbReference type="InterPro" id="IPR022298">
    <property type="entry name" value="Conjug_transposon_TraN"/>
</dbReference>
<dbReference type="AlphaFoldDB" id="A0A1M4ZHV4"/>
<keyword evidence="1" id="KW-0732">Signal</keyword>
<gene>
    <name evidence="2" type="ORF">SAMN05444008_105216</name>
</gene>
<evidence type="ECO:0000313" key="2">
    <source>
        <dbReference type="EMBL" id="SHF17166.1"/>
    </source>
</evidence>
<dbReference type="EMBL" id="FQUO01000005">
    <property type="protein sequence ID" value="SHF17166.1"/>
    <property type="molecule type" value="Genomic_DNA"/>
</dbReference>
<feature type="chain" id="PRO_5012454519" evidence="1">
    <location>
        <begin position="22"/>
        <end position="252"/>
    </location>
</feature>
<dbReference type="STRING" id="1302690.BUE76_21755"/>
<evidence type="ECO:0000256" key="1">
    <source>
        <dbReference type="SAM" id="SignalP"/>
    </source>
</evidence>
<reference evidence="2 3" key="1">
    <citation type="submission" date="2016-11" db="EMBL/GenBank/DDBJ databases">
        <authorList>
            <person name="Jaros S."/>
            <person name="Januszkiewicz K."/>
            <person name="Wedrychowicz H."/>
        </authorList>
    </citation>
    <scope>NUCLEOTIDE SEQUENCE [LARGE SCALE GENOMIC DNA]</scope>
    <source>
        <strain evidence="2 3">DSM 26897</strain>
    </source>
</reference>
<evidence type="ECO:0000313" key="3">
    <source>
        <dbReference type="Proteomes" id="UP000184368"/>
    </source>
</evidence>
<keyword evidence="3" id="KW-1185">Reference proteome</keyword>
<sequence length="252" mass="27489">MKAVMLLLLIAFIGMKIRAQQAVEVSTARTVSLSFPASVSYVDLGNTHIDARVVGPGSKVVLVKALEQEFAETNLTVVTVDDVVFSFRVKYHPSPANDKMNIPARGASASNYAAGIIDNGQRAVGMVHNKDGLYAQVQGIYVLDSMLFFHLKISNTTTLTYDIAALRFMVTNAKGGKRTASQQRLLHIKTLEGAYKQVPRLGIAVMVAVLPKIALPHNLRLQIEIIEQDGGRNLRLVVPPRKLAKAILLPVH</sequence>
<feature type="signal peptide" evidence="1">
    <location>
        <begin position="1"/>
        <end position="21"/>
    </location>
</feature>
<protein>
    <submittedName>
        <fullName evidence="2">Bacteroides conjugative transposon TraN protein</fullName>
    </submittedName>
</protein>
<accession>A0A1M4ZHV4</accession>
<dbReference type="Pfam" id="PF13595">
    <property type="entry name" value="DUF4138"/>
    <property type="match status" value="1"/>
</dbReference>
<dbReference type="Proteomes" id="UP000184368">
    <property type="component" value="Unassembled WGS sequence"/>
</dbReference>